<sequence length="495" mass="54451">MGGDLVSEISRVLMLGLGSVARCALPLMFDTLPLPPSAYTVLDARDDPALVEAAREIQARGARFESCLITRDNYADTLAGRLGVGDLLVDLAWNIGTLDLLQWCRDNGVLYVNASLEVWDPYAGGWTEPPTSRTLYRRHLELRAMVARWPDNDGPTAVLDHGANPGLVSHFAKVALLDTADAWLAEPPVAGESDRRDRVTEAAAARDWAALSRALDVRVIHVSERDTQVSNRPKRVDEFVNTWSVEGFYEEGVAPAEMGWGTHERTLPPLAYVHEDGPGNQICLARPGCRTWVRSWVPAGDITGMVIRHGESFSISDFLTVWEDGRPVYRPTVHYAYCPADAAVASLHELHMRGYQLQPVQRIMADDIVDGRDELGVLLMGHPLTSWWTGSLLDIHGARRLAPGQNATTLQVAAGLLGAIRWMWNNPARGVRLPDELPHDGVLATAEPYLGPFVSRRVDWTPLRSRVDVFAGYGAATPAAEDVWQFASFLVSDGE</sequence>
<evidence type="ECO:0000313" key="3">
    <source>
        <dbReference type="EMBL" id="SNR50366.1"/>
    </source>
</evidence>
<proteinExistence type="predicted"/>
<keyword evidence="4" id="KW-1185">Reference proteome</keyword>
<dbReference type="Proteomes" id="UP000198403">
    <property type="component" value="Unassembled WGS sequence"/>
</dbReference>
<evidence type="ECO:0000313" key="4">
    <source>
        <dbReference type="Proteomes" id="UP000198403"/>
    </source>
</evidence>
<dbReference type="EMBL" id="FZNO01000010">
    <property type="protein sequence ID" value="SNR50366.1"/>
    <property type="molecule type" value="Genomic_DNA"/>
</dbReference>
<feature type="domain" description="Saccharopine dehydrogenase-like C-terminal" evidence="2">
    <location>
        <begin position="162"/>
        <end position="455"/>
    </location>
</feature>
<dbReference type="Gene3D" id="3.40.50.720">
    <property type="entry name" value="NAD(P)-binding Rossmann-like Domain"/>
    <property type="match status" value="1"/>
</dbReference>
<reference evidence="3 4" key="1">
    <citation type="submission" date="2017-06" db="EMBL/GenBank/DDBJ databases">
        <authorList>
            <person name="Kim H.J."/>
            <person name="Triplett B.A."/>
        </authorList>
    </citation>
    <scope>NUCLEOTIDE SEQUENCE [LARGE SCALE GENOMIC DNA]</scope>
    <source>
        <strain evidence="3 4">DSM 44272</strain>
    </source>
</reference>
<dbReference type="AlphaFoldDB" id="A0A238WV17"/>
<name>A0A238WV17_9ACTN</name>
<dbReference type="Pfam" id="PF03435">
    <property type="entry name" value="Sacchrp_dh_NADP"/>
    <property type="match status" value="1"/>
</dbReference>
<gene>
    <name evidence="3" type="ORF">SAMN06272737_1104</name>
</gene>
<dbReference type="Gene3D" id="3.30.360.30">
    <property type="entry name" value="homospermidine synthase like"/>
    <property type="match status" value="1"/>
</dbReference>
<dbReference type="Pfam" id="PF16653">
    <property type="entry name" value="Sacchrp_dh_C"/>
    <property type="match status" value="1"/>
</dbReference>
<dbReference type="InterPro" id="IPR032095">
    <property type="entry name" value="Sacchrp_dh-like_C"/>
</dbReference>
<organism evidence="3 4">
    <name type="scientific">Blastococcus mobilis</name>
    <dbReference type="NCBI Taxonomy" id="1938746"/>
    <lineage>
        <taxon>Bacteria</taxon>
        <taxon>Bacillati</taxon>
        <taxon>Actinomycetota</taxon>
        <taxon>Actinomycetes</taxon>
        <taxon>Geodermatophilales</taxon>
        <taxon>Geodermatophilaceae</taxon>
        <taxon>Blastococcus</taxon>
    </lineage>
</organism>
<evidence type="ECO:0000259" key="2">
    <source>
        <dbReference type="Pfam" id="PF16653"/>
    </source>
</evidence>
<feature type="domain" description="Saccharopine dehydrogenase NADP binding" evidence="1">
    <location>
        <begin position="12"/>
        <end position="158"/>
    </location>
</feature>
<evidence type="ECO:0000259" key="1">
    <source>
        <dbReference type="Pfam" id="PF03435"/>
    </source>
</evidence>
<dbReference type="InterPro" id="IPR023181">
    <property type="entry name" value="Homospermid_syn-like_C"/>
</dbReference>
<accession>A0A238WV17</accession>
<protein>
    <submittedName>
        <fullName evidence="3">Homospermidine synthase</fullName>
    </submittedName>
</protein>
<dbReference type="InterPro" id="IPR005097">
    <property type="entry name" value="Sacchrp_dh_NADP-bd"/>
</dbReference>